<organism evidence="1">
    <name type="scientific">Vitis vinifera</name>
    <name type="common">Grape</name>
    <dbReference type="NCBI Taxonomy" id="29760"/>
    <lineage>
        <taxon>Eukaryota</taxon>
        <taxon>Viridiplantae</taxon>
        <taxon>Streptophyta</taxon>
        <taxon>Embryophyta</taxon>
        <taxon>Tracheophyta</taxon>
        <taxon>Spermatophyta</taxon>
        <taxon>Magnoliopsida</taxon>
        <taxon>eudicotyledons</taxon>
        <taxon>Gunneridae</taxon>
        <taxon>Pentapetalae</taxon>
        <taxon>rosids</taxon>
        <taxon>Vitales</taxon>
        <taxon>Vitaceae</taxon>
        <taxon>Viteae</taxon>
        <taxon>Vitis</taxon>
    </lineage>
</organism>
<sequence>MDVVIPTEIGMPTTWTIVQDQRDKCQELERHLDWADEVRGSAAIRMASDQQRATAYYNRKAQPRAFKVGTLVFRKLQANWEGPYIVLKAGESGVYHLQKLDGMPLLHLWNVSNLRQYYQ</sequence>
<protein>
    <submittedName>
        <fullName evidence="1">Uncharacterized protein</fullName>
    </submittedName>
</protein>
<accession>A5BWJ2</accession>
<gene>
    <name evidence="1" type="ORF">VITISV_044188</name>
</gene>
<name>A5BWJ2_VITVI</name>
<evidence type="ECO:0000313" key="1">
    <source>
        <dbReference type="EMBL" id="CAN66090.1"/>
    </source>
</evidence>
<reference evidence="1" key="1">
    <citation type="journal article" date="2007" name="PLoS ONE">
        <title>The first genome sequence of an elite grapevine cultivar (Pinot noir Vitis vinifera L.): coping with a highly heterozygous genome.</title>
        <authorList>
            <person name="Velasco R."/>
            <person name="Zharkikh A."/>
            <person name="Troggio M."/>
            <person name="Cartwright D.A."/>
            <person name="Cestaro A."/>
            <person name="Pruss D."/>
            <person name="Pindo M."/>
            <person name="FitzGerald L.M."/>
            <person name="Vezzulli S."/>
            <person name="Reid J."/>
            <person name="Malacarne G."/>
            <person name="Iliev D."/>
            <person name="Coppola G."/>
            <person name="Wardell B."/>
            <person name="Micheletti D."/>
            <person name="Macalma T."/>
            <person name="Facci M."/>
            <person name="Mitchell J.T."/>
            <person name="Perazzolli M."/>
            <person name="Eldredge G."/>
            <person name="Gatto P."/>
            <person name="Oyzerski R."/>
            <person name="Moretto M."/>
            <person name="Gutin N."/>
            <person name="Stefanini M."/>
            <person name="Chen Y."/>
            <person name="Segala C."/>
            <person name="Davenport C."/>
            <person name="Dematte L."/>
            <person name="Mraz A."/>
            <person name="Battilana J."/>
            <person name="Stormo K."/>
            <person name="Costa F."/>
            <person name="Tao Q."/>
            <person name="Si-Ammour A."/>
            <person name="Harkins T."/>
            <person name="Lackey A."/>
            <person name="Perbost C."/>
            <person name="Taillon B."/>
            <person name="Stella A."/>
            <person name="Solovyev V."/>
            <person name="Fawcett J.A."/>
            <person name="Sterck L."/>
            <person name="Vandepoele K."/>
            <person name="Grando S.M."/>
            <person name="Toppo S."/>
            <person name="Moser C."/>
            <person name="Lanchbury J."/>
            <person name="Bogden R."/>
            <person name="Skolnick M."/>
            <person name="Sgaramella V."/>
            <person name="Bhatnagar S.K."/>
            <person name="Fontana P."/>
            <person name="Gutin A."/>
            <person name="Van de Peer Y."/>
            <person name="Salamini F."/>
            <person name="Viola R."/>
        </authorList>
    </citation>
    <scope>NUCLEOTIDE SEQUENCE</scope>
</reference>
<proteinExistence type="predicted"/>
<dbReference type="EMBL" id="AM473700">
    <property type="protein sequence ID" value="CAN66090.1"/>
    <property type="molecule type" value="Genomic_DNA"/>
</dbReference>
<dbReference type="AlphaFoldDB" id="A5BWJ2"/>